<dbReference type="Proteomes" id="UP000269221">
    <property type="component" value="Unassembled WGS sequence"/>
</dbReference>
<reference evidence="2 3" key="1">
    <citation type="submission" date="2018-07" db="EMBL/GenBank/DDBJ databases">
        <title>A high quality draft genome assembly of the barn swallow (H. rustica rustica).</title>
        <authorList>
            <person name="Formenti G."/>
            <person name="Chiara M."/>
            <person name="Poveda L."/>
            <person name="Francoijs K.-J."/>
            <person name="Bonisoli-Alquati A."/>
            <person name="Canova L."/>
            <person name="Gianfranceschi L."/>
            <person name="Horner D.S."/>
            <person name="Saino N."/>
        </authorList>
    </citation>
    <scope>NUCLEOTIDE SEQUENCE [LARGE SCALE GENOMIC DNA]</scope>
    <source>
        <strain evidence="2">Chelidonia</strain>
        <tissue evidence="2">Blood</tissue>
    </source>
</reference>
<evidence type="ECO:0000256" key="1">
    <source>
        <dbReference type="SAM" id="MobiDB-lite"/>
    </source>
</evidence>
<proteinExistence type="predicted"/>
<dbReference type="AlphaFoldDB" id="A0A3M0JBW6"/>
<name>A0A3M0JBW6_HIRRU</name>
<accession>A0A3M0JBW6</accession>
<organism evidence="2 3">
    <name type="scientific">Hirundo rustica rustica</name>
    <dbReference type="NCBI Taxonomy" id="333673"/>
    <lineage>
        <taxon>Eukaryota</taxon>
        <taxon>Metazoa</taxon>
        <taxon>Chordata</taxon>
        <taxon>Craniata</taxon>
        <taxon>Vertebrata</taxon>
        <taxon>Euteleostomi</taxon>
        <taxon>Archelosauria</taxon>
        <taxon>Archosauria</taxon>
        <taxon>Dinosauria</taxon>
        <taxon>Saurischia</taxon>
        <taxon>Theropoda</taxon>
        <taxon>Coelurosauria</taxon>
        <taxon>Aves</taxon>
        <taxon>Neognathae</taxon>
        <taxon>Neoaves</taxon>
        <taxon>Telluraves</taxon>
        <taxon>Australaves</taxon>
        <taxon>Passeriformes</taxon>
        <taxon>Sylvioidea</taxon>
        <taxon>Hirundinidae</taxon>
        <taxon>Hirundo</taxon>
    </lineage>
</organism>
<comment type="caution">
    <text evidence="2">The sequence shown here is derived from an EMBL/GenBank/DDBJ whole genome shotgun (WGS) entry which is preliminary data.</text>
</comment>
<evidence type="ECO:0000313" key="2">
    <source>
        <dbReference type="EMBL" id="RMB98398.1"/>
    </source>
</evidence>
<evidence type="ECO:0000313" key="3">
    <source>
        <dbReference type="Proteomes" id="UP000269221"/>
    </source>
</evidence>
<sequence length="229" mass="26258">MRRQPLRREELMMSNQQPSDLQTHRALRRGAALQRGHGKHLDKACSAEPQQRQGLRSQHRTGLPSKYQLTPGFGIISKSRMQISHIIHDDNKQYQVPNQSLLDYTSCKTFRLKQEFTQSHKGQNRTDDRLEAKHTFGCFGTAETISPARQRIKSALQPSLCFIANFCTYVCDQLQASDIWAAVDPDVFRFDPSPEQPLLQVINLRGTNYHRQLNRVALMDWGDNKATLA</sequence>
<keyword evidence="3" id="KW-1185">Reference proteome</keyword>
<feature type="region of interest" description="Disordered" evidence="1">
    <location>
        <begin position="36"/>
        <end position="66"/>
    </location>
</feature>
<protein>
    <submittedName>
        <fullName evidence="2">Uncharacterized protein</fullName>
    </submittedName>
</protein>
<dbReference type="EMBL" id="QRBI01000153">
    <property type="protein sequence ID" value="RMB98398.1"/>
    <property type="molecule type" value="Genomic_DNA"/>
</dbReference>
<gene>
    <name evidence="2" type="ORF">DUI87_25304</name>
</gene>